<keyword evidence="2" id="KW-0285">Flavoprotein</keyword>
<dbReference type="InterPro" id="IPR050097">
    <property type="entry name" value="Ferredoxin-NADP_redctase_2"/>
</dbReference>
<evidence type="ECO:0000256" key="6">
    <source>
        <dbReference type="ARBA" id="ARBA00023284"/>
    </source>
</evidence>
<evidence type="ECO:0000256" key="4">
    <source>
        <dbReference type="ARBA" id="ARBA00023002"/>
    </source>
</evidence>
<evidence type="ECO:0000313" key="8">
    <source>
        <dbReference type="EMBL" id="GAP43886.1"/>
    </source>
</evidence>
<dbReference type="PATRIC" id="fig|1678841.3.peg.2285"/>
<keyword evidence="4" id="KW-0560">Oxidoreductase</keyword>
<dbReference type="RefSeq" id="WP_062042972.1">
    <property type="nucleotide sequence ID" value="NZ_DF968182.1"/>
</dbReference>
<keyword evidence="9" id="KW-1185">Reference proteome</keyword>
<dbReference type="PRINTS" id="PR00368">
    <property type="entry name" value="FADPNR"/>
</dbReference>
<dbReference type="Proteomes" id="UP000053091">
    <property type="component" value="Unassembled WGS sequence"/>
</dbReference>
<keyword evidence="6" id="KW-0676">Redox-active center</keyword>
<evidence type="ECO:0000256" key="2">
    <source>
        <dbReference type="ARBA" id="ARBA00022630"/>
    </source>
</evidence>
<gene>
    <name evidence="8" type="ORF">TBC1_112044</name>
</gene>
<dbReference type="OrthoDB" id="9806179at2"/>
<keyword evidence="5" id="KW-1015">Disulfide bond</keyword>
<sequence>MNTNNHFDAIIIGGGPAGMTAGIYLSRARLNTLIISDGVPGGQMILTHEIANYPGVESISGYQLSNIMKKQAKSFGCTIKGNSQVTDLQLEGEIKSVTLSDGTTYTSNVIILTPGGRSRTLNVPGEAVFKGQGISYCATCDGDFFTGKEIVVVGGGNSALEEAVSLTKYATKVTIVHQFDHFQAFEYAVEEAKANPKIHFIMESTITGFHGNEKLEHVDIKNLKTGEVQNFLTDGVFIFIGYVPNTEFLKGKVEMNQWNEILVNSDMATSIPGVYAAGDSIVKRYRQVTTAVGDGTIAALAASGYIHQLKSRHLHETLAH</sequence>
<dbReference type="PRINTS" id="PR00469">
    <property type="entry name" value="PNDRDTASEII"/>
</dbReference>
<organism evidence="8">
    <name type="scientific">Lentimicrobium saccharophilum</name>
    <dbReference type="NCBI Taxonomy" id="1678841"/>
    <lineage>
        <taxon>Bacteria</taxon>
        <taxon>Pseudomonadati</taxon>
        <taxon>Bacteroidota</taxon>
        <taxon>Bacteroidia</taxon>
        <taxon>Bacteroidales</taxon>
        <taxon>Lentimicrobiaceae</taxon>
        <taxon>Lentimicrobium</taxon>
    </lineage>
</organism>
<dbReference type="PANTHER" id="PTHR48105">
    <property type="entry name" value="THIOREDOXIN REDUCTASE 1-RELATED-RELATED"/>
    <property type="match status" value="1"/>
</dbReference>
<dbReference type="InterPro" id="IPR036188">
    <property type="entry name" value="FAD/NAD-bd_sf"/>
</dbReference>
<dbReference type="Gene3D" id="3.50.50.60">
    <property type="entry name" value="FAD/NAD(P)-binding domain"/>
    <property type="match status" value="2"/>
</dbReference>
<comment type="similarity">
    <text evidence="1">Belongs to the class-II pyridine nucleotide-disulfide oxidoreductase family.</text>
</comment>
<proteinExistence type="inferred from homology"/>
<evidence type="ECO:0000256" key="5">
    <source>
        <dbReference type="ARBA" id="ARBA00023157"/>
    </source>
</evidence>
<dbReference type="InterPro" id="IPR008255">
    <property type="entry name" value="Pyr_nucl-diS_OxRdtase_2_AS"/>
</dbReference>
<name>A0A0S7C1E2_9BACT</name>
<dbReference type="GO" id="GO:0016668">
    <property type="term" value="F:oxidoreductase activity, acting on a sulfur group of donors, NAD(P) as acceptor"/>
    <property type="evidence" value="ECO:0007669"/>
    <property type="project" value="UniProtKB-ARBA"/>
</dbReference>
<keyword evidence="3" id="KW-0274">FAD</keyword>
<dbReference type="STRING" id="1678841.TBC1_112044"/>
<dbReference type="EMBL" id="DF968182">
    <property type="protein sequence ID" value="GAP43886.1"/>
    <property type="molecule type" value="Genomic_DNA"/>
</dbReference>
<dbReference type="AlphaFoldDB" id="A0A0S7C1E2"/>
<evidence type="ECO:0000313" key="9">
    <source>
        <dbReference type="Proteomes" id="UP000053091"/>
    </source>
</evidence>
<evidence type="ECO:0000259" key="7">
    <source>
        <dbReference type="Pfam" id="PF07992"/>
    </source>
</evidence>
<dbReference type="Pfam" id="PF07992">
    <property type="entry name" value="Pyr_redox_2"/>
    <property type="match status" value="1"/>
</dbReference>
<dbReference type="SUPFAM" id="SSF51905">
    <property type="entry name" value="FAD/NAD(P)-binding domain"/>
    <property type="match status" value="1"/>
</dbReference>
<feature type="domain" description="FAD/NAD(P)-binding" evidence="7">
    <location>
        <begin position="8"/>
        <end position="295"/>
    </location>
</feature>
<evidence type="ECO:0000256" key="1">
    <source>
        <dbReference type="ARBA" id="ARBA00009333"/>
    </source>
</evidence>
<dbReference type="PROSITE" id="PS00573">
    <property type="entry name" value="PYRIDINE_REDOX_2"/>
    <property type="match status" value="1"/>
</dbReference>
<protein>
    <submittedName>
        <fullName evidence="8">Thioredoxin reductase</fullName>
    </submittedName>
</protein>
<accession>A0A0S7C1E2</accession>
<reference evidence="8" key="1">
    <citation type="journal article" date="2015" name="Genome Announc.">
        <title>Draft Genome Sequence of Bacteroidales Strain TBC1, a Novel Isolate from a Methanogenic Wastewater Treatment System.</title>
        <authorList>
            <person name="Tourlousse D.M."/>
            <person name="Matsuura N."/>
            <person name="Sun L."/>
            <person name="Toyonaga M."/>
            <person name="Kuroda K."/>
            <person name="Ohashi A."/>
            <person name="Cruz R."/>
            <person name="Yamaguchi T."/>
            <person name="Sekiguchi Y."/>
        </authorList>
    </citation>
    <scope>NUCLEOTIDE SEQUENCE [LARGE SCALE GENOMIC DNA]</scope>
    <source>
        <strain evidence="8">TBC1</strain>
    </source>
</reference>
<evidence type="ECO:0000256" key="3">
    <source>
        <dbReference type="ARBA" id="ARBA00022827"/>
    </source>
</evidence>
<dbReference type="InterPro" id="IPR023753">
    <property type="entry name" value="FAD/NAD-binding_dom"/>
</dbReference>